<comment type="similarity">
    <text evidence="1">Belongs to the peptidase C1 family.</text>
</comment>
<feature type="chain" id="PRO_5018643698" evidence="7">
    <location>
        <begin position="18"/>
        <end position="339"/>
    </location>
</feature>
<dbReference type="InterPro" id="IPR038765">
    <property type="entry name" value="Papain-like_cys_pep_sf"/>
</dbReference>
<dbReference type="SMART" id="SM00645">
    <property type="entry name" value="Pept_C1"/>
    <property type="match status" value="1"/>
</dbReference>
<feature type="domain" description="Peptidase C1A papain C-terminal" evidence="8">
    <location>
        <begin position="111"/>
        <end position="337"/>
    </location>
</feature>
<keyword evidence="7" id="KW-0732">Signal</keyword>
<keyword evidence="5" id="KW-0865">Zymogen</keyword>
<dbReference type="InterPro" id="IPR025661">
    <property type="entry name" value="Pept_asp_AS"/>
</dbReference>
<dbReference type="GO" id="GO:0008234">
    <property type="term" value="F:cysteine-type peptidase activity"/>
    <property type="evidence" value="ECO:0007669"/>
    <property type="project" value="UniProtKB-KW"/>
</dbReference>
<dbReference type="InterPro" id="IPR039417">
    <property type="entry name" value="Peptidase_C1A_papain-like"/>
</dbReference>
<evidence type="ECO:0000256" key="5">
    <source>
        <dbReference type="ARBA" id="ARBA00023145"/>
    </source>
</evidence>
<dbReference type="AlphaFoldDB" id="A0A164UCJ0"/>
<dbReference type="GO" id="GO:0006508">
    <property type="term" value="P:proteolysis"/>
    <property type="evidence" value="ECO:0007669"/>
    <property type="project" value="UniProtKB-KW"/>
</dbReference>
<keyword evidence="6" id="KW-1015">Disulfide bond</keyword>
<dbReference type="PANTHER" id="PTHR12411">
    <property type="entry name" value="CYSTEINE PROTEASE FAMILY C1-RELATED"/>
    <property type="match status" value="1"/>
</dbReference>
<evidence type="ECO:0000256" key="2">
    <source>
        <dbReference type="ARBA" id="ARBA00022670"/>
    </source>
</evidence>
<evidence type="ECO:0000259" key="9">
    <source>
        <dbReference type="SMART" id="SM00848"/>
    </source>
</evidence>
<keyword evidence="3" id="KW-0378">Hydrolase</keyword>
<dbReference type="CDD" id="cd02248">
    <property type="entry name" value="Peptidase_C1A"/>
    <property type="match status" value="1"/>
</dbReference>
<dbReference type="PROSITE" id="PS00640">
    <property type="entry name" value="THIOL_PROTEASE_ASN"/>
    <property type="match status" value="1"/>
</dbReference>
<dbReference type="EMBL" id="LRGB01001581">
    <property type="protein sequence ID" value="KZS11238.1"/>
    <property type="molecule type" value="Genomic_DNA"/>
</dbReference>
<dbReference type="InterPro" id="IPR000668">
    <property type="entry name" value="Peptidase_C1A_C"/>
</dbReference>
<organism evidence="10 11">
    <name type="scientific">Daphnia magna</name>
    <dbReference type="NCBI Taxonomy" id="35525"/>
    <lineage>
        <taxon>Eukaryota</taxon>
        <taxon>Metazoa</taxon>
        <taxon>Ecdysozoa</taxon>
        <taxon>Arthropoda</taxon>
        <taxon>Crustacea</taxon>
        <taxon>Branchiopoda</taxon>
        <taxon>Diplostraca</taxon>
        <taxon>Cladocera</taxon>
        <taxon>Anomopoda</taxon>
        <taxon>Daphniidae</taxon>
        <taxon>Daphnia</taxon>
    </lineage>
</organism>
<name>A0A164UCJ0_9CRUS</name>
<dbReference type="InterPro" id="IPR013201">
    <property type="entry name" value="Prot_inhib_I29"/>
</dbReference>
<dbReference type="InterPro" id="IPR025660">
    <property type="entry name" value="Pept_his_AS"/>
</dbReference>
<dbReference type="PRINTS" id="PR00705">
    <property type="entry name" value="PAPAIN"/>
</dbReference>
<evidence type="ECO:0000256" key="1">
    <source>
        <dbReference type="ARBA" id="ARBA00008455"/>
    </source>
</evidence>
<reference evidence="10 11" key="1">
    <citation type="submission" date="2016-03" db="EMBL/GenBank/DDBJ databases">
        <title>EvidentialGene: Evidence-directed Construction of Genes on Genomes.</title>
        <authorList>
            <person name="Gilbert D.G."/>
            <person name="Choi J.-H."/>
            <person name="Mockaitis K."/>
            <person name="Colbourne J."/>
            <person name="Pfrender M."/>
        </authorList>
    </citation>
    <scope>NUCLEOTIDE SEQUENCE [LARGE SCALE GENOMIC DNA]</scope>
    <source>
        <strain evidence="10 11">Xinb3</strain>
        <tissue evidence="10">Complete organism</tissue>
    </source>
</reference>
<feature type="domain" description="Cathepsin propeptide inhibitor" evidence="9">
    <location>
        <begin position="27"/>
        <end position="82"/>
    </location>
</feature>
<comment type="caution">
    <text evidence="10">The sequence shown here is derived from an EMBL/GenBank/DDBJ whole genome shotgun (WGS) entry which is preliminary data.</text>
</comment>
<gene>
    <name evidence="10" type="ORF">APZ42_023958</name>
</gene>
<keyword evidence="2" id="KW-0645">Protease</keyword>
<dbReference type="OrthoDB" id="10253408at2759"/>
<keyword evidence="4" id="KW-0788">Thiol protease</keyword>
<dbReference type="SMART" id="SM00848">
    <property type="entry name" value="Inhibitor_I29"/>
    <property type="match status" value="1"/>
</dbReference>
<protein>
    <submittedName>
        <fullName evidence="10">Cathepsin L2</fullName>
    </submittedName>
</protein>
<dbReference type="Pfam" id="PF00112">
    <property type="entry name" value="Peptidase_C1"/>
    <property type="match status" value="1"/>
</dbReference>
<dbReference type="Pfam" id="PF08246">
    <property type="entry name" value="Inhibitor_I29"/>
    <property type="match status" value="1"/>
</dbReference>
<feature type="signal peptide" evidence="7">
    <location>
        <begin position="1"/>
        <end position="17"/>
    </location>
</feature>
<dbReference type="PROSITE" id="PS00139">
    <property type="entry name" value="THIOL_PROTEASE_CYS"/>
    <property type="match status" value="1"/>
</dbReference>
<dbReference type="InterPro" id="IPR000169">
    <property type="entry name" value="Pept_cys_AS"/>
</dbReference>
<evidence type="ECO:0000256" key="7">
    <source>
        <dbReference type="SAM" id="SignalP"/>
    </source>
</evidence>
<evidence type="ECO:0000313" key="11">
    <source>
        <dbReference type="Proteomes" id="UP000076858"/>
    </source>
</evidence>
<evidence type="ECO:0000256" key="6">
    <source>
        <dbReference type="ARBA" id="ARBA00023157"/>
    </source>
</evidence>
<proteinExistence type="inferred from homology"/>
<dbReference type="Proteomes" id="UP000076858">
    <property type="component" value="Unassembled WGS sequence"/>
</dbReference>
<evidence type="ECO:0000313" key="10">
    <source>
        <dbReference type="EMBL" id="KZS11238.1"/>
    </source>
</evidence>
<keyword evidence="11" id="KW-1185">Reference proteome</keyword>
<evidence type="ECO:0000256" key="4">
    <source>
        <dbReference type="ARBA" id="ARBA00022807"/>
    </source>
</evidence>
<dbReference type="PROSITE" id="PS00639">
    <property type="entry name" value="THIOL_PROTEASE_HIS"/>
    <property type="match status" value="1"/>
</dbReference>
<accession>A0A164UCJ0</accession>
<sequence>MKLYLVLILVVLAVAVANKDKEDENLWKSYKQKFGKKHSPEKEARRKQNFIQRQRAIEKHNRENKEWKMGINRFTDMPEEKKKAFRGAKMFKNRVRSAEAGTVYPVLDRSLPTMIDYRRHRCMSPLKVDQGECGSCWTYAAILPIEFNSCRKTGTRVSLSEQMLVDCDPYNNGCNGGDYTEAWRFIKEKGGAMRSSAYPYVSATTLTNGTCKFRSTSVAAKVSSYDWTMPYPNETVSMAHLQRDGPLATSMKVPDSFFDYASGVYSDPACIVADENDVDHAVVIVGYGTTKATKALPATRHWIVRNSWGSGWGMGGYFLIKRGVNMCNIESWTAYVRVV</sequence>
<dbReference type="SUPFAM" id="SSF54001">
    <property type="entry name" value="Cysteine proteinases"/>
    <property type="match status" value="1"/>
</dbReference>
<evidence type="ECO:0000259" key="8">
    <source>
        <dbReference type="SMART" id="SM00645"/>
    </source>
</evidence>
<dbReference type="Gene3D" id="3.90.70.10">
    <property type="entry name" value="Cysteine proteinases"/>
    <property type="match status" value="1"/>
</dbReference>
<dbReference type="STRING" id="35525.A0A164UCJ0"/>
<evidence type="ECO:0000256" key="3">
    <source>
        <dbReference type="ARBA" id="ARBA00022801"/>
    </source>
</evidence>
<dbReference type="InterPro" id="IPR013128">
    <property type="entry name" value="Peptidase_C1A"/>
</dbReference>